<accession>A0A182NQL2</accession>
<keyword evidence="2" id="KW-0479">Metal-binding</keyword>
<proteinExistence type="predicted"/>
<sequence length="653" mass="72878">MCSKSLSCILCGQPNFPSIDALRVSLLKVTARPLKCPICGDELHGLDKLTIHLFGHSLLEDQQNEPIPPEQVLANESKRNTTTTFASSSFKTLRKVRKKTAVETEMKHLNGNDSRAGKMSPAVENSQSSTNANHCSECDVVFRNSALLKMHREVFHDSGDCATTSVTKNGAFDKRFHCHICPKEFKMKGSLKIHMRVVHEAGPKKLCLDNASNSRATEPTGKAVDTRMIQNAHIATGESDPSHPAEATVQSQPAMVSMQLLDQHQNIALFQPQLSPVSSEANVAQVPTEAHIIQIIDPRQLAQVVYLPPNSGTQTLVFPPQSALQDSAMAPQGRETFSLPSSPQQAHDNSKQWECDVCRKTFTTKYFLKKHNRLHTGEMPYTCGICHKSFTFQQSYHKHLLYHSDEKPHVCPVCNRAFKELSTLHNHQRIHSGEKPFACETCGKCFRQRVSYLVHRRIHTGLMPYKCSGCDKSFRYKVSQRTHKCPASPPGTVVRKTGDLLQKLLQTSSILPEASQSPQPQRQKEALFMGDTLCSTNNEPTEDDDKQTADYVNRTLDELVKGTYDKLDIGGTATSSLLYDHQLQRTQLYPDSEMVNQQQPLQPLSEQPQPQPSPQECNDTSFPRIESLCLLSPSAFDGGQLEDLEGLKLDNGW</sequence>
<evidence type="ECO:0000256" key="8">
    <source>
        <dbReference type="SAM" id="MobiDB-lite"/>
    </source>
</evidence>
<feature type="compositionally biased region" description="Low complexity" evidence="8">
    <location>
        <begin position="597"/>
        <end position="608"/>
    </location>
</feature>
<dbReference type="GO" id="GO:0005634">
    <property type="term" value="C:nucleus"/>
    <property type="evidence" value="ECO:0007669"/>
    <property type="project" value="UniProtKB-SubCell"/>
</dbReference>
<evidence type="ECO:0000256" key="4">
    <source>
        <dbReference type="ARBA" id="ARBA00022771"/>
    </source>
</evidence>
<keyword evidence="6" id="KW-0539">Nucleus</keyword>
<dbReference type="PROSITE" id="PS50157">
    <property type="entry name" value="ZINC_FINGER_C2H2_2"/>
    <property type="match status" value="5"/>
</dbReference>
<feature type="region of interest" description="Disordered" evidence="8">
    <location>
        <begin position="595"/>
        <end position="621"/>
    </location>
</feature>
<evidence type="ECO:0000256" key="1">
    <source>
        <dbReference type="ARBA" id="ARBA00004123"/>
    </source>
</evidence>
<evidence type="ECO:0000256" key="7">
    <source>
        <dbReference type="PROSITE-ProRule" id="PRU00042"/>
    </source>
</evidence>
<evidence type="ECO:0000313" key="10">
    <source>
        <dbReference type="EnsemblMetazoa" id="ADIR009947-PA"/>
    </source>
</evidence>
<feature type="domain" description="C2H2-type" evidence="9">
    <location>
        <begin position="409"/>
        <end position="436"/>
    </location>
</feature>
<dbReference type="Proteomes" id="UP000075884">
    <property type="component" value="Unassembled WGS sequence"/>
</dbReference>
<keyword evidence="11" id="KW-1185">Reference proteome</keyword>
<dbReference type="SUPFAM" id="SSF57667">
    <property type="entry name" value="beta-beta-alpha zinc fingers"/>
    <property type="match status" value="4"/>
</dbReference>
<name>A0A182NQL2_9DIPT</name>
<dbReference type="GO" id="GO:0008270">
    <property type="term" value="F:zinc ion binding"/>
    <property type="evidence" value="ECO:0007669"/>
    <property type="project" value="UniProtKB-KW"/>
</dbReference>
<comment type="subcellular location">
    <subcellularLocation>
        <location evidence="1">Nucleus</location>
    </subcellularLocation>
</comment>
<dbReference type="GO" id="GO:0000977">
    <property type="term" value="F:RNA polymerase II transcription regulatory region sequence-specific DNA binding"/>
    <property type="evidence" value="ECO:0007669"/>
    <property type="project" value="TreeGrafter"/>
</dbReference>
<dbReference type="FunFam" id="3.30.160.60:FF:001253">
    <property type="entry name" value="Zinc finger protein 408"/>
    <property type="match status" value="1"/>
</dbReference>
<keyword evidence="5" id="KW-0862">Zinc</keyword>
<dbReference type="Pfam" id="PF12874">
    <property type="entry name" value="zf-met"/>
    <property type="match status" value="1"/>
</dbReference>
<feature type="domain" description="C2H2-type" evidence="9">
    <location>
        <begin position="176"/>
        <end position="204"/>
    </location>
</feature>
<evidence type="ECO:0000256" key="5">
    <source>
        <dbReference type="ARBA" id="ARBA00022833"/>
    </source>
</evidence>
<evidence type="ECO:0000256" key="3">
    <source>
        <dbReference type="ARBA" id="ARBA00022737"/>
    </source>
</evidence>
<feature type="domain" description="C2H2-type" evidence="9">
    <location>
        <begin position="353"/>
        <end position="380"/>
    </location>
</feature>
<dbReference type="GO" id="GO:0000981">
    <property type="term" value="F:DNA-binding transcription factor activity, RNA polymerase II-specific"/>
    <property type="evidence" value="ECO:0007669"/>
    <property type="project" value="TreeGrafter"/>
</dbReference>
<dbReference type="AlphaFoldDB" id="A0A182NQL2"/>
<dbReference type="FunFam" id="3.30.160.60:FF:001573">
    <property type="entry name" value="Zinc finger protein 407"/>
    <property type="match status" value="1"/>
</dbReference>
<protein>
    <recommendedName>
        <fullName evidence="9">C2H2-type domain-containing protein</fullName>
    </recommendedName>
</protein>
<evidence type="ECO:0000256" key="6">
    <source>
        <dbReference type="ARBA" id="ARBA00023242"/>
    </source>
</evidence>
<dbReference type="FunFam" id="3.30.160.60:FF:000512">
    <property type="entry name" value="zinc finger protein 197 isoform X1"/>
    <property type="match status" value="1"/>
</dbReference>
<evidence type="ECO:0000259" key="9">
    <source>
        <dbReference type="PROSITE" id="PS50157"/>
    </source>
</evidence>
<dbReference type="PANTHER" id="PTHR24381:SF393">
    <property type="entry name" value="CHROMATIN-LINKED ADAPTOR FOR MSL PROTEINS, ISOFORM B"/>
    <property type="match status" value="1"/>
</dbReference>
<feature type="domain" description="C2H2-type" evidence="9">
    <location>
        <begin position="381"/>
        <end position="408"/>
    </location>
</feature>
<feature type="domain" description="C2H2-type" evidence="9">
    <location>
        <begin position="437"/>
        <end position="464"/>
    </location>
</feature>
<dbReference type="SMART" id="SM00355">
    <property type="entry name" value="ZnF_C2H2"/>
    <property type="match status" value="8"/>
</dbReference>
<keyword evidence="3" id="KW-0677">Repeat</keyword>
<keyword evidence="4 7" id="KW-0863">Zinc-finger</keyword>
<dbReference type="InterPro" id="IPR036236">
    <property type="entry name" value="Znf_C2H2_sf"/>
</dbReference>
<dbReference type="VEuPathDB" id="VectorBase:ADIR009947"/>
<organism evidence="10 11">
    <name type="scientific">Anopheles dirus</name>
    <dbReference type="NCBI Taxonomy" id="7168"/>
    <lineage>
        <taxon>Eukaryota</taxon>
        <taxon>Metazoa</taxon>
        <taxon>Ecdysozoa</taxon>
        <taxon>Arthropoda</taxon>
        <taxon>Hexapoda</taxon>
        <taxon>Insecta</taxon>
        <taxon>Pterygota</taxon>
        <taxon>Neoptera</taxon>
        <taxon>Endopterygota</taxon>
        <taxon>Diptera</taxon>
        <taxon>Nematocera</taxon>
        <taxon>Culicoidea</taxon>
        <taxon>Culicidae</taxon>
        <taxon>Anophelinae</taxon>
        <taxon>Anopheles</taxon>
    </lineage>
</organism>
<dbReference type="STRING" id="7168.A0A182NQL2"/>
<dbReference type="Pfam" id="PF00096">
    <property type="entry name" value="zf-C2H2"/>
    <property type="match status" value="4"/>
</dbReference>
<dbReference type="InterPro" id="IPR013087">
    <property type="entry name" value="Znf_C2H2_type"/>
</dbReference>
<dbReference type="PROSITE" id="PS00028">
    <property type="entry name" value="ZINC_FINGER_C2H2_1"/>
    <property type="match status" value="7"/>
</dbReference>
<dbReference type="PANTHER" id="PTHR24381">
    <property type="entry name" value="ZINC FINGER PROTEIN"/>
    <property type="match status" value="1"/>
</dbReference>
<evidence type="ECO:0000256" key="2">
    <source>
        <dbReference type="ARBA" id="ARBA00022723"/>
    </source>
</evidence>
<dbReference type="Gene3D" id="3.30.160.60">
    <property type="entry name" value="Classic Zinc Finger"/>
    <property type="match status" value="6"/>
</dbReference>
<dbReference type="FunFam" id="3.30.160.60:FF:003317">
    <property type="entry name" value="Zinc finger protein 322"/>
    <property type="match status" value="1"/>
</dbReference>
<feature type="region of interest" description="Disordered" evidence="8">
    <location>
        <begin position="110"/>
        <end position="129"/>
    </location>
</feature>
<reference evidence="10" key="2">
    <citation type="submission" date="2020-05" db="UniProtKB">
        <authorList>
            <consortium name="EnsemblMetazoa"/>
        </authorList>
    </citation>
    <scope>IDENTIFICATION</scope>
    <source>
        <strain evidence="10">WRAIR2</strain>
    </source>
</reference>
<evidence type="ECO:0000313" key="11">
    <source>
        <dbReference type="Proteomes" id="UP000075884"/>
    </source>
</evidence>
<reference evidence="11" key="1">
    <citation type="submission" date="2013-03" db="EMBL/GenBank/DDBJ databases">
        <title>The Genome Sequence of Anopheles dirus WRAIR2.</title>
        <authorList>
            <consortium name="The Broad Institute Genomics Platform"/>
            <person name="Neafsey D.E."/>
            <person name="Walton C."/>
            <person name="Walker B."/>
            <person name="Young S.K."/>
            <person name="Zeng Q."/>
            <person name="Gargeya S."/>
            <person name="Fitzgerald M."/>
            <person name="Haas B."/>
            <person name="Abouelleil A."/>
            <person name="Allen A.W."/>
            <person name="Alvarado L."/>
            <person name="Arachchi H.M."/>
            <person name="Berlin A.M."/>
            <person name="Chapman S.B."/>
            <person name="Gainer-Dewar J."/>
            <person name="Goldberg J."/>
            <person name="Griggs A."/>
            <person name="Gujja S."/>
            <person name="Hansen M."/>
            <person name="Howarth C."/>
            <person name="Imamovic A."/>
            <person name="Ireland A."/>
            <person name="Larimer J."/>
            <person name="McCowan C."/>
            <person name="Murphy C."/>
            <person name="Pearson M."/>
            <person name="Poon T.W."/>
            <person name="Priest M."/>
            <person name="Roberts A."/>
            <person name="Saif S."/>
            <person name="Shea T."/>
            <person name="Sisk P."/>
            <person name="Sykes S."/>
            <person name="Wortman J."/>
            <person name="Nusbaum C."/>
            <person name="Birren B."/>
        </authorList>
    </citation>
    <scope>NUCLEOTIDE SEQUENCE [LARGE SCALE GENOMIC DNA]</scope>
    <source>
        <strain evidence="11">WRAIR2</strain>
    </source>
</reference>
<dbReference type="EnsemblMetazoa" id="ADIR009947-RA">
    <property type="protein sequence ID" value="ADIR009947-PA"/>
    <property type="gene ID" value="ADIR009947"/>
</dbReference>